<evidence type="ECO:0000313" key="10">
    <source>
        <dbReference type="Proteomes" id="UP000316598"/>
    </source>
</evidence>
<reference evidence="9 10" key="1">
    <citation type="submission" date="2019-02" db="EMBL/GenBank/DDBJ databases">
        <title>Deep-cultivation of Planctomycetes and their phenomic and genomic characterization uncovers novel biology.</title>
        <authorList>
            <person name="Wiegand S."/>
            <person name="Jogler M."/>
            <person name="Boedeker C."/>
            <person name="Pinto D."/>
            <person name="Vollmers J."/>
            <person name="Rivas-Marin E."/>
            <person name="Kohn T."/>
            <person name="Peeters S.H."/>
            <person name="Heuer A."/>
            <person name="Rast P."/>
            <person name="Oberbeckmann S."/>
            <person name="Bunk B."/>
            <person name="Jeske O."/>
            <person name="Meyerdierks A."/>
            <person name="Storesund J.E."/>
            <person name="Kallscheuer N."/>
            <person name="Luecker S."/>
            <person name="Lage O.M."/>
            <person name="Pohl T."/>
            <person name="Merkel B.J."/>
            <person name="Hornburger P."/>
            <person name="Mueller R.-W."/>
            <person name="Bruemmer F."/>
            <person name="Labrenz M."/>
            <person name="Spormann A.M."/>
            <person name="Op Den Camp H."/>
            <person name="Overmann J."/>
            <person name="Amann R."/>
            <person name="Jetten M.S.M."/>
            <person name="Mascher T."/>
            <person name="Medema M.H."/>
            <person name="Devos D.P."/>
            <person name="Kaster A.-K."/>
            <person name="Ovreas L."/>
            <person name="Rohde M."/>
            <person name="Galperin M.Y."/>
            <person name="Jogler C."/>
        </authorList>
    </citation>
    <scope>NUCLEOTIDE SEQUENCE [LARGE SCALE GENOMIC DNA]</scope>
    <source>
        <strain evidence="9 10">Pla22</strain>
    </source>
</reference>
<evidence type="ECO:0000256" key="6">
    <source>
        <dbReference type="HAMAP-Rule" id="MF_01885"/>
    </source>
</evidence>
<evidence type="ECO:0000256" key="7">
    <source>
        <dbReference type="SAM" id="MobiDB-lite"/>
    </source>
</evidence>
<keyword evidence="4 6" id="KW-0949">S-adenosyl-L-methionine</keyword>
<keyword evidence="2 6" id="KW-0489">Methyltransferase</keyword>
<evidence type="ECO:0000256" key="3">
    <source>
        <dbReference type="ARBA" id="ARBA00022679"/>
    </source>
</evidence>
<dbReference type="InterPro" id="IPR029028">
    <property type="entry name" value="Alpha/beta_knot_MTases"/>
</dbReference>
<dbReference type="OrthoDB" id="9789043at2"/>
<evidence type="ECO:0000256" key="4">
    <source>
        <dbReference type="ARBA" id="ARBA00022691"/>
    </source>
</evidence>
<dbReference type="GO" id="GO:0002130">
    <property type="term" value="P:wobble position ribose methylation"/>
    <property type="evidence" value="ECO:0007669"/>
    <property type="project" value="TreeGrafter"/>
</dbReference>
<feature type="binding site" evidence="6">
    <location>
        <position position="178"/>
    </location>
    <ligand>
        <name>S-adenosyl-L-methionine</name>
        <dbReference type="ChEBI" id="CHEBI:59789"/>
    </ligand>
</feature>
<evidence type="ECO:0000256" key="2">
    <source>
        <dbReference type="ARBA" id="ARBA00022603"/>
    </source>
</evidence>
<keyword evidence="10" id="KW-1185">Reference proteome</keyword>
<evidence type="ECO:0000256" key="1">
    <source>
        <dbReference type="ARBA" id="ARBA00022490"/>
    </source>
</evidence>
<dbReference type="EC" id="2.1.1.207" evidence="6"/>
<dbReference type="InterPro" id="IPR001537">
    <property type="entry name" value="SpoU_MeTrfase"/>
</dbReference>
<comment type="caution">
    <text evidence="9">The sequence shown here is derived from an EMBL/GenBank/DDBJ whole genome shotgun (WGS) entry which is preliminary data.</text>
</comment>
<comment type="subcellular location">
    <subcellularLocation>
        <location evidence="6">Cytoplasm</location>
    </subcellularLocation>
</comment>
<feature type="region of interest" description="Disordered" evidence="7">
    <location>
        <begin position="1"/>
        <end position="52"/>
    </location>
</feature>
<comment type="catalytic activity">
    <reaction evidence="6">
        <text>cytidine(34) in tRNA + S-adenosyl-L-methionine = 2'-O-methylcytidine(34) in tRNA + S-adenosyl-L-homocysteine + H(+)</text>
        <dbReference type="Rhea" id="RHEA:43084"/>
        <dbReference type="Rhea" id="RHEA-COMP:10331"/>
        <dbReference type="Rhea" id="RHEA-COMP:10332"/>
        <dbReference type="ChEBI" id="CHEBI:15378"/>
        <dbReference type="ChEBI" id="CHEBI:57856"/>
        <dbReference type="ChEBI" id="CHEBI:59789"/>
        <dbReference type="ChEBI" id="CHEBI:74495"/>
        <dbReference type="ChEBI" id="CHEBI:82748"/>
        <dbReference type="EC" id="2.1.1.207"/>
    </reaction>
</comment>
<dbReference type="CDD" id="cd18094">
    <property type="entry name" value="SpoU-like_TrmL"/>
    <property type="match status" value="1"/>
</dbReference>
<sequence>MKSSNDAHSLSRSAGQSQPPNVNQPRDDSSGHASPEQKQRSTVAKDDDLRIPTADKPSAHVVLYQPEIPQNTGNIGRTCVAVNAKLWIVRPAGFRIDDGKLKRAGLDYWQHLKLGEARNWDDLVDQLAPRRFHFLSRFAKRTLWDAELAEDDVFVFGRETSGLPESILDPEDPRSIRLPTTDEVRSLNLATTVGIVMYEHQRQLAMAAKGMPEKLS</sequence>
<feature type="compositionally biased region" description="Polar residues" evidence="7">
    <location>
        <begin position="1"/>
        <end position="24"/>
    </location>
</feature>
<comment type="catalytic activity">
    <reaction evidence="6">
        <text>5-carboxymethylaminomethyluridine(34) in tRNA(Leu) + S-adenosyl-L-methionine = 5-carboxymethylaminomethyl-2'-O-methyluridine(34) in tRNA(Leu) + S-adenosyl-L-homocysteine + H(+)</text>
        <dbReference type="Rhea" id="RHEA:43088"/>
        <dbReference type="Rhea" id="RHEA-COMP:10333"/>
        <dbReference type="Rhea" id="RHEA-COMP:10334"/>
        <dbReference type="ChEBI" id="CHEBI:15378"/>
        <dbReference type="ChEBI" id="CHEBI:57856"/>
        <dbReference type="ChEBI" id="CHEBI:59789"/>
        <dbReference type="ChEBI" id="CHEBI:74508"/>
        <dbReference type="ChEBI" id="CHEBI:74511"/>
        <dbReference type="EC" id="2.1.1.207"/>
    </reaction>
</comment>
<evidence type="ECO:0000256" key="5">
    <source>
        <dbReference type="ARBA" id="ARBA00022694"/>
    </source>
</evidence>
<feature type="binding site" evidence="6">
    <location>
        <position position="186"/>
    </location>
    <ligand>
        <name>S-adenosyl-L-methionine</name>
        <dbReference type="ChEBI" id="CHEBI:59789"/>
    </ligand>
</feature>
<evidence type="ECO:0000259" key="8">
    <source>
        <dbReference type="Pfam" id="PF00588"/>
    </source>
</evidence>
<evidence type="ECO:0000313" key="9">
    <source>
        <dbReference type="EMBL" id="TWT53858.1"/>
    </source>
</evidence>
<dbReference type="RefSeq" id="WP_146513998.1">
    <property type="nucleotide sequence ID" value="NZ_SJPI01000001.1"/>
</dbReference>
<dbReference type="PANTHER" id="PTHR42971">
    <property type="entry name" value="TRNA (CYTIDINE(34)-2'-O)-METHYLTRANSFERASE"/>
    <property type="match status" value="1"/>
</dbReference>
<dbReference type="HAMAP" id="MF_01885">
    <property type="entry name" value="tRNA_methyltr_TrmL"/>
    <property type="match status" value="1"/>
</dbReference>
<dbReference type="GO" id="GO:0141102">
    <property type="term" value="F:tRNA (5-carboxymethylaminomethyluridine(34)-2'-O)-methyltransferase activity"/>
    <property type="evidence" value="ECO:0007669"/>
    <property type="project" value="RHEA"/>
</dbReference>
<keyword evidence="3 6" id="KW-0808">Transferase</keyword>
<dbReference type="SUPFAM" id="SSF75217">
    <property type="entry name" value="alpha/beta knot"/>
    <property type="match status" value="1"/>
</dbReference>
<dbReference type="InterPro" id="IPR029026">
    <property type="entry name" value="tRNA_m1G_MTases_N"/>
</dbReference>
<feature type="domain" description="tRNA/rRNA methyltransferase SpoU type" evidence="8">
    <location>
        <begin position="60"/>
        <end position="198"/>
    </location>
</feature>
<proteinExistence type="inferred from homology"/>
<comment type="function">
    <text evidence="6">Could methylate the ribose at the nucleotide 34 wobble position in tRNA.</text>
</comment>
<protein>
    <recommendedName>
        <fullName evidence="6">Putative tRNA (cytidine(34)-2'-O)-methyltransferase</fullName>
        <ecNumber evidence="6">2.1.1.207</ecNumber>
    </recommendedName>
    <alternativeName>
        <fullName evidence="6">tRNA (cytidine/uridine-2'-O-)-methyltransferase</fullName>
    </alternativeName>
</protein>
<gene>
    <name evidence="9" type="ORF">Pla22_14920</name>
</gene>
<comment type="similarity">
    <text evidence="6">Belongs to the class IV-like SAM-binding methyltransferase superfamily. RNA methyltransferase TrmH family. TrmL subfamily.</text>
</comment>
<dbReference type="EMBL" id="SJPI01000001">
    <property type="protein sequence ID" value="TWT53858.1"/>
    <property type="molecule type" value="Genomic_DNA"/>
</dbReference>
<feature type="compositionally biased region" description="Basic and acidic residues" evidence="7">
    <location>
        <begin position="25"/>
        <end position="50"/>
    </location>
</feature>
<dbReference type="GO" id="GO:0141098">
    <property type="term" value="F:tRNA (cytidine(34)-2'-O)-methyltransferase activity"/>
    <property type="evidence" value="ECO:0007669"/>
    <property type="project" value="RHEA"/>
</dbReference>
<feature type="binding site" evidence="6">
    <location>
        <position position="135"/>
    </location>
    <ligand>
        <name>S-adenosyl-L-methionine</name>
        <dbReference type="ChEBI" id="CHEBI:59789"/>
    </ligand>
</feature>
<accession>A0A5C5WTI1</accession>
<dbReference type="Proteomes" id="UP000316598">
    <property type="component" value="Unassembled WGS sequence"/>
</dbReference>
<keyword evidence="5 6" id="KW-0819">tRNA processing</keyword>
<keyword evidence="1 6" id="KW-0963">Cytoplasm</keyword>
<dbReference type="InterPro" id="IPR016914">
    <property type="entry name" value="TrmL"/>
</dbReference>
<dbReference type="Gene3D" id="3.40.1280.10">
    <property type="match status" value="1"/>
</dbReference>
<dbReference type="PANTHER" id="PTHR42971:SF1">
    <property type="entry name" value="TRNA (CYTIDINE(34)-2'-O)-METHYLTRANSFERASE"/>
    <property type="match status" value="1"/>
</dbReference>
<dbReference type="Pfam" id="PF00588">
    <property type="entry name" value="SpoU_methylase"/>
    <property type="match status" value="1"/>
</dbReference>
<feature type="binding site" evidence="6">
    <location>
        <position position="157"/>
    </location>
    <ligand>
        <name>S-adenosyl-L-methionine</name>
        <dbReference type="ChEBI" id="CHEBI:59789"/>
    </ligand>
</feature>
<dbReference type="AlphaFoldDB" id="A0A5C5WTI1"/>
<name>A0A5C5WTI1_9BACT</name>
<dbReference type="GO" id="GO:0005737">
    <property type="term" value="C:cytoplasm"/>
    <property type="evidence" value="ECO:0007669"/>
    <property type="project" value="UniProtKB-SubCell"/>
</dbReference>
<dbReference type="GO" id="GO:0003723">
    <property type="term" value="F:RNA binding"/>
    <property type="evidence" value="ECO:0007669"/>
    <property type="project" value="InterPro"/>
</dbReference>
<organism evidence="9 10">
    <name type="scientific">Rubripirellula amarantea</name>
    <dbReference type="NCBI Taxonomy" id="2527999"/>
    <lineage>
        <taxon>Bacteria</taxon>
        <taxon>Pseudomonadati</taxon>
        <taxon>Planctomycetota</taxon>
        <taxon>Planctomycetia</taxon>
        <taxon>Pirellulales</taxon>
        <taxon>Pirellulaceae</taxon>
        <taxon>Rubripirellula</taxon>
    </lineage>
</organism>